<dbReference type="InterPro" id="IPR027417">
    <property type="entry name" value="P-loop_NTPase"/>
</dbReference>
<evidence type="ECO:0000259" key="11">
    <source>
        <dbReference type="PROSITE" id="PS51722"/>
    </source>
</evidence>
<dbReference type="GO" id="GO:0003924">
    <property type="term" value="F:GTPase activity"/>
    <property type="evidence" value="ECO:0007669"/>
    <property type="project" value="InterPro"/>
</dbReference>
<dbReference type="Pfam" id="PF00009">
    <property type="entry name" value="GTP_EFTU"/>
    <property type="match status" value="1"/>
</dbReference>
<evidence type="ECO:0000256" key="6">
    <source>
        <dbReference type="ARBA" id="ARBA00022801"/>
    </source>
</evidence>
<keyword evidence="8" id="KW-0342">GTP-binding</keyword>
<dbReference type="CDD" id="cd01883">
    <property type="entry name" value="EF1_alpha"/>
    <property type="match status" value="1"/>
</dbReference>
<dbReference type="InterPro" id="IPR009001">
    <property type="entry name" value="Transl_elong_EF1A/Init_IF2_C"/>
</dbReference>
<dbReference type="Gene3D" id="3.40.50.300">
    <property type="entry name" value="P-loop containing nucleotide triphosphate hydrolases"/>
    <property type="match status" value="1"/>
</dbReference>
<dbReference type="PROSITE" id="PS51722">
    <property type="entry name" value="G_TR_2"/>
    <property type="match status" value="1"/>
</dbReference>
<dbReference type="InterPro" id="IPR050100">
    <property type="entry name" value="TRAFAC_GTPase_members"/>
</dbReference>
<dbReference type="FunFam" id="2.40.30.10:FF:000070">
    <property type="entry name" value="Translation elongation factor EF-1 subunit"/>
    <property type="match status" value="1"/>
</dbReference>
<keyword evidence="7" id="KW-0648">Protein biosynthesis</keyword>
<dbReference type="WBParaSite" id="jg25844">
    <property type="protein sequence ID" value="jg25844"/>
    <property type="gene ID" value="jg25844"/>
</dbReference>
<dbReference type="GO" id="GO:0005737">
    <property type="term" value="C:cytoplasm"/>
    <property type="evidence" value="ECO:0007669"/>
    <property type="project" value="UniProtKB-SubCell"/>
</dbReference>
<dbReference type="AlphaFoldDB" id="A0A915E1Z6"/>
<reference evidence="13" key="1">
    <citation type="submission" date="2022-11" db="UniProtKB">
        <authorList>
            <consortium name="WormBaseParasite"/>
        </authorList>
    </citation>
    <scope>IDENTIFICATION</scope>
</reference>
<dbReference type="GO" id="GO:0005525">
    <property type="term" value="F:GTP binding"/>
    <property type="evidence" value="ECO:0007669"/>
    <property type="project" value="UniProtKB-KW"/>
</dbReference>
<dbReference type="Pfam" id="PF22594">
    <property type="entry name" value="GTP-eEF1A_C"/>
    <property type="match status" value="1"/>
</dbReference>
<feature type="region of interest" description="Disordered" evidence="10">
    <location>
        <begin position="114"/>
        <end position="147"/>
    </location>
</feature>
<dbReference type="PRINTS" id="PR00315">
    <property type="entry name" value="ELONGATNFCT"/>
</dbReference>
<dbReference type="Gene3D" id="2.40.30.10">
    <property type="entry name" value="Translation factors"/>
    <property type="match status" value="2"/>
</dbReference>
<feature type="domain" description="Tr-type G" evidence="11">
    <location>
        <begin position="195"/>
        <end position="421"/>
    </location>
</feature>
<keyword evidence="12" id="KW-1185">Reference proteome</keyword>
<evidence type="ECO:0000256" key="1">
    <source>
        <dbReference type="ARBA" id="ARBA00004496"/>
    </source>
</evidence>
<evidence type="ECO:0000256" key="7">
    <source>
        <dbReference type="ARBA" id="ARBA00022917"/>
    </source>
</evidence>
<evidence type="ECO:0000256" key="4">
    <source>
        <dbReference type="ARBA" id="ARBA00022553"/>
    </source>
</evidence>
<evidence type="ECO:0000256" key="9">
    <source>
        <dbReference type="ARBA" id="ARBA00049117"/>
    </source>
</evidence>
<dbReference type="InterPro" id="IPR000795">
    <property type="entry name" value="T_Tr_GTP-bd_dom"/>
</dbReference>
<dbReference type="SUPFAM" id="SSF50465">
    <property type="entry name" value="EF-Tu/eEF-1alpha/eIF2-gamma C-terminal domain"/>
    <property type="match status" value="1"/>
</dbReference>
<dbReference type="FunFam" id="3.40.50.300:FF:000204">
    <property type="entry name" value="Translation elongation factor Tu"/>
    <property type="match status" value="1"/>
</dbReference>
<accession>A0A915E1Z6</accession>
<organism evidence="12 13">
    <name type="scientific">Ditylenchus dipsaci</name>
    <dbReference type="NCBI Taxonomy" id="166011"/>
    <lineage>
        <taxon>Eukaryota</taxon>
        <taxon>Metazoa</taxon>
        <taxon>Ecdysozoa</taxon>
        <taxon>Nematoda</taxon>
        <taxon>Chromadorea</taxon>
        <taxon>Rhabditida</taxon>
        <taxon>Tylenchina</taxon>
        <taxon>Tylenchomorpha</taxon>
        <taxon>Sphaerularioidea</taxon>
        <taxon>Anguinidae</taxon>
        <taxon>Anguininae</taxon>
        <taxon>Ditylenchus</taxon>
    </lineage>
</organism>
<evidence type="ECO:0000313" key="12">
    <source>
        <dbReference type="Proteomes" id="UP000887574"/>
    </source>
</evidence>
<dbReference type="InterPro" id="IPR054696">
    <property type="entry name" value="GTP-eEF1A_C"/>
</dbReference>
<keyword evidence="3" id="KW-0963">Cytoplasm</keyword>
<dbReference type="SUPFAM" id="SSF52540">
    <property type="entry name" value="P-loop containing nucleoside triphosphate hydrolases"/>
    <property type="match status" value="1"/>
</dbReference>
<protein>
    <submittedName>
        <fullName evidence="13">Tr-type G domain-containing protein</fullName>
    </submittedName>
</protein>
<sequence length="608" mass="67183">MYSLEPPYKIRSIAELFSKMSRHRNIRNINIEDELEEDDDADYCGRSFEEDEYLSPGTSGFTYQRPTLTYSTQQSNGSQRLNDPSRLEEAAGGARFAEDDLFPIENVSRLQSITASKSKKGVPEASSANSNKPSSTIGDRKPPASALSPSIENLKLSEAKHPSRGSSNFQRLSALDIALASNTILKKRQRSEESKQSINLVVVGHVDAGKSTLMGHLLYLLGSVDDKVMHKHKQEATRAGKSSFAYAWILDEGEEERNRGVTMDIARASFETQRRNFNILDAPGHKDFIPNMITGASQADAALLVINSTRGEFETGFDLGGQTREHALLLRSLGVSKVIAAINKLDTTDWSQERFEEVSEILKNFLQKQAGFDNIEFVPLSGLLGVNVVQKPPKGHPLLCWYTGPTLLESLDNLPFQVNAKVETGFVENGDKLFIMPEANTVVVKMVSRDGTLSPVAAKGQQSTQAFFAGDQIMLTLAGSFEPDSIYPGHVLSRGGKDLLLPTQYFSARIVVFDVRMPILKGTRAELFAHSLRVPCVIVRLQSVINKVTREVIKQNPRVLTKNLSAVVEIRTDLPINIEPYSKCKPLSRFTLRANNETIAAGVVDRTL</sequence>
<keyword evidence="4" id="KW-0597">Phosphoprotein</keyword>
<evidence type="ECO:0000256" key="3">
    <source>
        <dbReference type="ARBA" id="ARBA00022490"/>
    </source>
</evidence>
<evidence type="ECO:0000256" key="2">
    <source>
        <dbReference type="ARBA" id="ARBA00007249"/>
    </source>
</evidence>
<evidence type="ECO:0000256" key="10">
    <source>
        <dbReference type="SAM" id="MobiDB-lite"/>
    </source>
</evidence>
<dbReference type="GO" id="GO:0006412">
    <property type="term" value="P:translation"/>
    <property type="evidence" value="ECO:0007669"/>
    <property type="project" value="UniProtKB-KW"/>
</dbReference>
<comment type="catalytic activity">
    <reaction evidence="9">
        <text>GTP + H2O = GDP + phosphate + H(+)</text>
        <dbReference type="Rhea" id="RHEA:19669"/>
        <dbReference type="ChEBI" id="CHEBI:15377"/>
        <dbReference type="ChEBI" id="CHEBI:15378"/>
        <dbReference type="ChEBI" id="CHEBI:37565"/>
        <dbReference type="ChEBI" id="CHEBI:43474"/>
        <dbReference type="ChEBI" id="CHEBI:58189"/>
    </reaction>
    <physiologicalReaction direction="left-to-right" evidence="9">
        <dbReference type="Rhea" id="RHEA:19670"/>
    </physiologicalReaction>
</comment>
<evidence type="ECO:0000313" key="13">
    <source>
        <dbReference type="WBParaSite" id="jg25844"/>
    </source>
</evidence>
<evidence type="ECO:0000256" key="8">
    <source>
        <dbReference type="ARBA" id="ARBA00023134"/>
    </source>
</evidence>
<proteinExistence type="inferred from homology"/>
<comment type="subcellular location">
    <subcellularLocation>
        <location evidence="1">Cytoplasm</location>
    </subcellularLocation>
</comment>
<keyword evidence="6" id="KW-0378">Hydrolase</keyword>
<feature type="compositionally biased region" description="Polar residues" evidence="10">
    <location>
        <begin position="126"/>
        <end position="137"/>
    </location>
</feature>
<keyword evidence="5" id="KW-0547">Nucleotide-binding</keyword>
<dbReference type="CDD" id="cd04093">
    <property type="entry name" value="HBS1_C_III"/>
    <property type="match status" value="1"/>
</dbReference>
<comment type="similarity">
    <text evidence="2">Belongs to the TRAFAC class translation factor GTPase superfamily. Classic translation factor GTPase family. EF-Tu/EF-1A subfamily.</text>
</comment>
<dbReference type="PANTHER" id="PTHR23115">
    <property type="entry name" value="TRANSLATION FACTOR"/>
    <property type="match status" value="1"/>
</dbReference>
<name>A0A915E1Z6_9BILA</name>
<dbReference type="Proteomes" id="UP000887574">
    <property type="component" value="Unplaced"/>
</dbReference>
<evidence type="ECO:0000256" key="5">
    <source>
        <dbReference type="ARBA" id="ARBA00022741"/>
    </source>
</evidence>